<reference evidence="2" key="1">
    <citation type="submission" date="2023-07" db="EMBL/GenBank/DDBJ databases">
        <title>draft genome sequence of fig (Ficus carica).</title>
        <authorList>
            <person name="Takahashi T."/>
            <person name="Nishimura K."/>
        </authorList>
    </citation>
    <scope>NUCLEOTIDE SEQUENCE</scope>
</reference>
<evidence type="ECO:0000313" key="3">
    <source>
        <dbReference type="Proteomes" id="UP001187192"/>
    </source>
</evidence>
<organism evidence="2 3">
    <name type="scientific">Ficus carica</name>
    <name type="common">Common fig</name>
    <dbReference type="NCBI Taxonomy" id="3494"/>
    <lineage>
        <taxon>Eukaryota</taxon>
        <taxon>Viridiplantae</taxon>
        <taxon>Streptophyta</taxon>
        <taxon>Embryophyta</taxon>
        <taxon>Tracheophyta</taxon>
        <taxon>Spermatophyta</taxon>
        <taxon>Magnoliopsida</taxon>
        <taxon>eudicotyledons</taxon>
        <taxon>Gunneridae</taxon>
        <taxon>Pentapetalae</taxon>
        <taxon>rosids</taxon>
        <taxon>fabids</taxon>
        <taxon>Rosales</taxon>
        <taxon>Moraceae</taxon>
        <taxon>Ficeae</taxon>
        <taxon>Ficus</taxon>
    </lineage>
</organism>
<dbReference type="AlphaFoldDB" id="A0AA88A9G3"/>
<evidence type="ECO:0000256" key="1">
    <source>
        <dbReference type="SAM" id="MobiDB-lite"/>
    </source>
</evidence>
<feature type="region of interest" description="Disordered" evidence="1">
    <location>
        <begin position="107"/>
        <end position="158"/>
    </location>
</feature>
<name>A0AA88A9G3_FICCA</name>
<comment type="caution">
    <text evidence="2">The sequence shown here is derived from an EMBL/GenBank/DDBJ whole genome shotgun (WGS) entry which is preliminary data.</text>
</comment>
<feature type="compositionally biased region" description="Low complexity" evidence="1">
    <location>
        <begin position="115"/>
        <end position="141"/>
    </location>
</feature>
<dbReference type="EMBL" id="BTGU01000027">
    <property type="protein sequence ID" value="GMN48230.1"/>
    <property type="molecule type" value="Genomic_DNA"/>
</dbReference>
<protein>
    <submittedName>
        <fullName evidence="2">Uncharacterized protein</fullName>
    </submittedName>
</protein>
<sequence>MPKPLVLFFWFKQRFQEVYPIPVEALTKCYTIFLISLNCKPIRNGEVAFAPSIEIQGSHEWPLSPMGNPHIRQIEKLLFIKNQVIPEKPEEDVPWERLPTKCTQQIKRILDEDNTGTSSGSSTSSRPSTIPSSTSGSGSTPKPAESEESKPARFQSEGPSFEKEFRFIQWAQDPYDQEPIDPEELRKLGISSSSTQEQPQVAQSYTFKYNVSTETHSSPQPCSHRICHSEWYTDKFWEDEQNRQEILQLIDEIEDIEATERA</sequence>
<dbReference type="Proteomes" id="UP001187192">
    <property type="component" value="Unassembled WGS sequence"/>
</dbReference>
<gene>
    <name evidence="2" type="ORF">TIFTF001_017390</name>
</gene>
<proteinExistence type="predicted"/>
<evidence type="ECO:0000313" key="2">
    <source>
        <dbReference type="EMBL" id="GMN48230.1"/>
    </source>
</evidence>
<accession>A0AA88A9G3</accession>
<keyword evidence="3" id="KW-1185">Reference proteome</keyword>